<accession>S7RGG2</accession>
<feature type="compositionally biased region" description="Basic and acidic residues" evidence="1">
    <location>
        <begin position="470"/>
        <end position="482"/>
    </location>
</feature>
<feature type="region of interest" description="Disordered" evidence="1">
    <location>
        <begin position="413"/>
        <end position="495"/>
    </location>
</feature>
<name>S7RGG2_GLOTA</name>
<dbReference type="eggNOG" id="ENOG502SHEA">
    <property type="taxonomic scope" value="Eukaryota"/>
</dbReference>
<dbReference type="OrthoDB" id="3254160at2759"/>
<keyword evidence="3" id="KW-1185">Reference proteome</keyword>
<feature type="region of interest" description="Disordered" evidence="1">
    <location>
        <begin position="59"/>
        <end position="101"/>
    </location>
</feature>
<evidence type="ECO:0000313" key="3">
    <source>
        <dbReference type="Proteomes" id="UP000030669"/>
    </source>
</evidence>
<dbReference type="GeneID" id="19304449"/>
<evidence type="ECO:0000313" key="2">
    <source>
        <dbReference type="EMBL" id="EPQ53310.1"/>
    </source>
</evidence>
<dbReference type="KEGG" id="gtr:GLOTRDRAFT_140149"/>
<feature type="compositionally biased region" description="Polar residues" evidence="1">
    <location>
        <begin position="81"/>
        <end position="93"/>
    </location>
</feature>
<dbReference type="HOGENOM" id="CLU_476533_0_0_1"/>
<dbReference type="Proteomes" id="UP000030669">
    <property type="component" value="Unassembled WGS sequence"/>
</dbReference>
<evidence type="ECO:0000256" key="1">
    <source>
        <dbReference type="SAM" id="MobiDB-lite"/>
    </source>
</evidence>
<dbReference type="STRING" id="670483.S7RGG2"/>
<proteinExistence type="predicted"/>
<sequence>MAERSPLTVIHENLSKIGAIPLEEYLAADLPTFQPVWDVSSGFNKYSTPTGDLKLISQRAGDECQSDGELHPSDSARLSRTDTSSEPNAQEPDTQTEDGPVMRIANCCTEWRAGLVEPTWLPMHRYGERLRMFGCALQIKLSPECQRGYSVDILYRTLEDATRACATLAIDQGVLDFIKYGNGQLQPTPRTSRSLDDVSTDRTRRRFASIQEFAESIGNPKTDHIPTNWLNKIMTRAHGGLQAKFIVISEPTSTTACPGYLHGCVLRLTRPSGQPLTYILEPVLQKQEDVKNAVCLVAATQGVEDYIASVAKEVESRVTPEMRRLAHDTVLPLLTAEVKALPSAKIEYKYSRSHDACGCTMNVSFANPYSMPECSRSFTVSVEYKGATDAKVAALCRAYEEGVIEFLRFRGQKPSPQSKTDLAVAGPSSQATASNRLGRKRRAEEEGTHANASGNKKAKSVMISGAPAESVRRGKRREDLRARSSAIQTGSAPPYHVPYAIPGAVAITPYPPPTIAPHPAQFSHPGYPPVYGPPVHYPAPPPPPPWPRGLYPPMPPPGEPPGARSRSSYGYR</sequence>
<reference evidence="2 3" key="1">
    <citation type="journal article" date="2012" name="Science">
        <title>The Paleozoic origin of enzymatic lignin decomposition reconstructed from 31 fungal genomes.</title>
        <authorList>
            <person name="Floudas D."/>
            <person name="Binder M."/>
            <person name="Riley R."/>
            <person name="Barry K."/>
            <person name="Blanchette R.A."/>
            <person name="Henrissat B."/>
            <person name="Martinez A.T."/>
            <person name="Otillar R."/>
            <person name="Spatafora J.W."/>
            <person name="Yadav J.S."/>
            <person name="Aerts A."/>
            <person name="Benoit I."/>
            <person name="Boyd A."/>
            <person name="Carlson A."/>
            <person name="Copeland A."/>
            <person name="Coutinho P.M."/>
            <person name="de Vries R.P."/>
            <person name="Ferreira P."/>
            <person name="Findley K."/>
            <person name="Foster B."/>
            <person name="Gaskell J."/>
            <person name="Glotzer D."/>
            <person name="Gorecki P."/>
            <person name="Heitman J."/>
            <person name="Hesse C."/>
            <person name="Hori C."/>
            <person name="Igarashi K."/>
            <person name="Jurgens J.A."/>
            <person name="Kallen N."/>
            <person name="Kersten P."/>
            <person name="Kohler A."/>
            <person name="Kuees U."/>
            <person name="Kumar T.K.A."/>
            <person name="Kuo A."/>
            <person name="LaButti K."/>
            <person name="Larrondo L.F."/>
            <person name="Lindquist E."/>
            <person name="Ling A."/>
            <person name="Lombard V."/>
            <person name="Lucas S."/>
            <person name="Lundell T."/>
            <person name="Martin R."/>
            <person name="McLaughlin D.J."/>
            <person name="Morgenstern I."/>
            <person name="Morin E."/>
            <person name="Murat C."/>
            <person name="Nagy L.G."/>
            <person name="Nolan M."/>
            <person name="Ohm R.A."/>
            <person name="Patyshakuliyeva A."/>
            <person name="Rokas A."/>
            <person name="Ruiz-Duenas F.J."/>
            <person name="Sabat G."/>
            <person name="Salamov A."/>
            <person name="Samejima M."/>
            <person name="Schmutz J."/>
            <person name="Slot J.C."/>
            <person name="St John F."/>
            <person name="Stenlid J."/>
            <person name="Sun H."/>
            <person name="Sun S."/>
            <person name="Syed K."/>
            <person name="Tsang A."/>
            <person name="Wiebenga A."/>
            <person name="Young D."/>
            <person name="Pisabarro A."/>
            <person name="Eastwood D.C."/>
            <person name="Martin F."/>
            <person name="Cullen D."/>
            <person name="Grigoriev I.V."/>
            <person name="Hibbett D.S."/>
        </authorList>
    </citation>
    <scope>NUCLEOTIDE SEQUENCE [LARGE SCALE GENOMIC DNA]</scope>
    <source>
        <strain evidence="2 3">ATCC 11539</strain>
    </source>
</reference>
<dbReference type="RefSeq" id="XP_007868574.1">
    <property type="nucleotide sequence ID" value="XM_007870383.1"/>
</dbReference>
<gene>
    <name evidence="2" type="ORF">GLOTRDRAFT_140149</name>
</gene>
<feature type="region of interest" description="Disordered" evidence="1">
    <location>
        <begin position="529"/>
        <end position="572"/>
    </location>
</feature>
<dbReference type="AlphaFoldDB" id="S7RGG2"/>
<organism evidence="2 3">
    <name type="scientific">Gloeophyllum trabeum (strain ATCC 11539 / FP-39264 / Madison 617)</name>
    <name type="common">Brown rot fungus</name>
    <dbReference type="NCBI Taxonomy" id="670483"/>
    <lineage>
        <taxon>Eukaryota</taxon>
        <taxon>Fungi</taxon>
        <taxon>Dikarya</taxon>
        <taxon>Basidiomycota</taxon>
        <taxon>Agaricomycotina</taxon>
        <taxon>Agaricomycetes</taxon>
        <taxon>Gloeophyllales</taxon>
        <taxon>Gloeophyllaceae</taxon>
        <taxon>Gloeophyllum</taxon>
    </lineage>
</organism>
<protein>
    <submittedName>
        <fullName evidence="2">Uncharacterized protein</fullName>
    </submittedName>
</protein>
<feature type="compositionally biased region" description="Pro residues" evidence="1">
    <location>
        <begin position="529"/>
        <end position="560"/>
    </location>
</feature>
<dbReference type="EMBL" id="KB469306">
    <property type="protein sequence ID" value="EPQ53310.1"/>
    <property type="molecule type" value="Genomic_DNA"/>
</dbReference>
<feature type="compositionally biased region" description="Basic and acidic residues" evidence="1">
    <location>
        <begin position="68"/>
        <end position="80"/>
    </location>
</feature>